<evidence type="ECO:0000313" key="4">
    <source>
        <dbReference type="Proteomes" id="UP000326595"/>
    </source>
</evidence>
<organism evidence="3">
    <name type="scientific">Pseudomonas fluorescens</name>
    <dbReference type="NCBI Taxonomy" id="294"/>
    <lineage>
        <taxon>Bacteria</taxon>
        <taxon>Pseudomonadati</taxon>
        <taxon>Pseudomonadota</taxon>
        <taxon>Gammaproteobacteria</taxon>
        <taxon>Pseudomonadales</taxon>
        <taxon>Pseudomonadaceae</taxon>
        <taxon>Pseudomonas</taxon>
    </lineage>
</organism>
<dbReference type="Proteomes" id="UP000326595">
    <property type="component" value="Chromosome"/>
</dbReference>
<accession>A0A5E6QYI3</accession>
<name>A0A5E6QYI3_PSEFL</name>
<protein>
    <recommendedName>
        <fullName evidence="1">PilZ domain-containing protein</fullName>
    </recommendedName>
</protein>
<dbReference type="SUPFAM" id="SSF141371">
    <property type="entry name" value="PilZ domain-like"/>
    <property type="match status" value="1"/>
</dbReference>
<dbReference type="Gene3D" id="2.40.10.220">
    <property type="entry name" value="predicted glycosyltransferase like domains"/>
    <property type="match status" value="1"/>
</dbReference>
<dbReference type="InterPro" id="IPR009875">
    <property type="entry name" value="PilZ_domain"/>
</dbReference>
<dbReference type="GO" id="GO:0035438">
    <property type="term" value="F:cyclic-di-GMP binding"/>
    <property type="evidence" value="ECO:0007669"/>
    <property type="project" value="InterPro"/>
</dbReference>
<proteinExistence type="predicted"/>
<dbReference type="EMBL" id="OZ024668">
    <property type="protein sequence ID" value="CAK9888415.1"/>
    <property type="molecule type" value="Genomic_DNA"/>
</dbReference>
<dbReference type="Pfam" id="PF07238">
    <property type="entry name" value="PilZ"/>
    <property type="match status" value="1"/>
</dbReference>
<evidence type="ECO:0000313" key="2">
    <source>
        <dbReference type="EMBL" id="CAK9888415.1"/>
    </source>
</evidence>
<reference evidence="2 4" key="2">
    <citation type="submission" date="2024-03" db="EMBL/GenBank/DDBJ databases">
        <authorList>
            <person name="Alaster D. Moffat"/>
            <person name="Govind Chandra"/>
            <person name="Andrew W. Truman"/>
        </authorList>
    </citation>
    <scope>NUCLEOTIDE SEQUENCE [LARGE SCALE GENOMIC DNA]</scope>
    <source>
        <strain evidence="2">PS652</strain>
    </source>
</reference>
<dbReference type="EMBL" id="CABVHG010000005">
    <property type="protein sequence ID" value="VVM57245.1"/>
    <property type="molecule type" value="Genomic_DNA"/>
</dbReference>
<gene>
    <name evidence="3" type="ORF">PS652_01100</name>
    <name evidence="2" type="ORF">PS652_01241</name>
</gene>
<dbReference type="AlphaFoldDB" id="A0A5E6QYI3"/>
<feature type="domain" description="PilZ" evidence="1">
    <location>
        <begin position="10"/>
        <end position="98"/>
    </location>
</feature>
<sequence>MSSVHTNYSEKRDFIRMRVDADISLILEDQVIAAVCLDLSSSGMQVQAPHQFKVGDSLEVRIDSEHQALQGLEASAEVVWIADQAGGEQKLGLRILKMK</sequence>
<evidence type="ECO:0000313" key="3">
    <source>
        <dbReference type="EMBL" id="VVM57245.1"/>
    </source>
</evidence>
<reference evidence="3" key="1">
    <citation type="submission" date="2019-09" db="EMBL/GenBank/DDBJ databases">
        <authorList>
            <person name="Chandra G."/>
            <person name="Truman W A."/>
        </authorList>
    </citation>
    <scope>NUCLEOTIDE SEQUENCE [LARGE SCALE GENOMIC DNA]</scope>
    <source>
        <strain evidence="3">PS652</strain>
    </source>
</reference>
<dbReference type="RefSeq" id="WP_038994378.1">
    <property type="nucleotide sequence ID" value="NZ_OZ024668.1"/>
</dbReference>
<evidence type="ECO:0000259" key="1">
    <source>
        <dbReference type="Pfam" id="PF07238"/>
    </source>
</evidence>